<organism evidence="1 2">
    <name type="scientific">Vitis vinifera</name>
    <name type="common">Grape</name>
    <dbReference type="NCBI Taxonomy" id="29760"/>
    <lineage>
        <taxon>Eukaryota</taxon>
        <taxon>Viridiplantae</taxon>
        <taxon>Streptophyta</taxon>
        <taxon>Embryophyta</taxon>
        <taxon>Tracheophyta</taxon>
        <taxon>Spermatophyta</taxon>
        <taxon>Magnoliopsida</taxon>
        <taxon>eudicotyledons</taxon>
        <taxon>Gunneridae</taxon>
        <taxon>Pentapetalae</taxon>
        <taxon>rosids</taxon>
        <taxon>Vitales</taxon>
        <taxon>Vitaceae</taxon>
        <taxon>Viteae</taxon>
        <taxon>Vitis</taxon>
    </lineage>
</organism>
<dbReference type="AlphaFoldDB" id="F6H4T4"/>
<sequence>MGAPFEKRPQPWQSCLASRSVAAVGQSSRVGRRSCARLRRLLLKSGEKKKTVIGVVPKSAWTTSIENFL</sequence>
<dbReference type="InParanoid" id="F6H4T4"/>
<evidence type="ECO:0000313" key="1">
    <source>
        <dbReference type="EMBL" id="CCB47223.1"/>
    </source>
</evidence>
<accession>F6H4T4</accession>
<reference evidence="2" key="1">
    <citation type="journal article" date="2007" name="Nature">
        <title>The grapevine genome sequence suggests ancestral hexaploidization in major angiosperm phyla.</title>
        <authorList>
            <consortium name="The French-Italian Public Consortium for Grapevine Genome Characterization."/>
            <person name="Jaillon O."/>
            <person name="Aury J.-M."/>
            <person name="Noel B."/>
            <person name="Policriti A."/>
            <person name="Clepet C."/>
            <person name="Casagrande A."/>
            <person name="Choisne N."/>
            <person name="Aubourg S."/>
            <person name="Vitulo N."/>
            <person name="Jubin C."/>
            <person name="Vezzi A."/>
            <person name="Legeai F."/>
            <person name="Hugueney P."/>
            <person name="Dasilva C."/>
            <person name="Horner D."/>
            <person name="Mica E."/>
            <person name="Jublot D."/>
            <person name="Poulain J."/>
            <person name="Bruyere C."/>
            <person name="Billault A."/>
            <person name="Segurens B."/>
            <person name="Gouyvenoux M."/>
            <person name="Ugarte E."/>
            <person name="Cattonaro F."/>
            <person name="Anthouard V."/>
            <person name="Vico V."/>
            <person name="Del Fabbro C."/>
            <person name="Alaux M."/>
            <person name="Di Gaspero G."/>
            <person name="Dumas V."/>
            <person name="Felice N."/>
            <person name="Paillard S."/>
            <person name="Juman I."/>
            <person name="Moroldo M."/>
            <person name="Scalabrin S."/>
            <person name="Canaguier A."/>
            <person name="Le Clainche I."/>
            <person name="Malacrida G."/>
            <person name="Durand E."/>
            <person name="Pesole G."/>
            <person name="Laucou V."/>
            <person name="Chatelet P."/>
            <person name="Merdinoglu D."/>
            <person name="Delledonne M."/>
            <person name="Pezzotti M."/>
            <person name="Lecharny A."/>
            <person name="Scarpelli C."/>
            <person name="Artiguenave F."/>
            <person name="Pe M.E."/>
            <person name="Valle G."/>
            <person name="Morgante M."/>
            <person name="Caboche M."/>
            <person name="Adam-Blondon A.-F."/>
            <person name="Weissenbach J."/>
            <person name="Quetier F."/>
            <person name="Wincker P."/>
        </authorList>
    </citation>
    <scope>NUCLEOTIDE SEQUENCE [LARGE SCALE GENOMIC DNA]</scope>
    <source>
        <strain evidence="2">cv. Pinot noir / PN40024</strain>
    </source>
</reference>
<evidence type="ECO:0000313" key="2">
    <source>
        <dbReference type="Proteomes" id="UP000009183"/>
    </source>
</evidence>
<dbReference type="Proteomes" id="UP000009183">
    <property type="component" value="Chromosome 19"/>
</dbReference>
<name>F6H4T4_VITVI</name>
<keyword evidence="2" id="KW-1185">Reference proteome</keyword>
<dbReference type="HOGENOM" id="CLU_2781063_0_0_1"/>
<dbReference type="EMBL" id="FN595234">
    <property type="protein sequence ID" value="CCB47223.1"/>
    <property type="molecule type" value="Genomic_DNA"/>
</dbReference>
<proteinExistence type="predicted"/>
<dbReference type="PaxDb" id="29760-VIT_19s0027g00820.t01"/>
<gene>
    <name evidence="1" type="ordered locus">VIT_19s0027g00820</name>
</gene>
<protein>
    <submittedName>
        <fullName evidence="1">Uncharacterized protein</fullName>
    </submittedName>
</protein>